<gene>
    <name evidence="2" type="ORF">EYF80_038045</name>
</gene>
<dbReference type="AlphaFoldDB" id="A0A4Z2GG87"/>
<feature type="compositionally biased region" description="Basic residues" evidence="1">
    <location>
        <begin position="93"/>
        <end position="103"/>
    </location>
</feature>
<evidence type="ECO:0000313" key="3">
    <source>
        <dbReference type="Proteomes" id="UP000314294"/>
    </source>
</evidence>
<protein>
    <submittedName>
        <fullName evidence="2">Uncharacterized protein</fullName>
    </submittedName>
</protein>
<organism evidence="2 3">
    <name type="scientific">Liparis tanakae</name>
    <name type="common">Tanaka's snailfish</name>
    <dbReference type="NCBI Taxonomy" id="230148"/>
    <lineage>
        <taxon>Eukaryota</taxon>
        <taxon>Metazoa</taxon>
        <taxon>Chordata</taxon>
        <taxon>Craniata</taxon>
        <taxon>Vertebrata</taxon>
        <taxon>Euteleostomi</taxon>
        <taxon>Actinopterygii</taxon>
        <taxon>Neopterygii</taxon>
        <taxon>Teleostei</taxon>
        <taxon>Neoteleostei</taxon>
        <taxon>Acanthomorphata</taxon>
        <taxon>Eupercaria</taxon>
        <taxon>Perciformes</taxon>
        <taxon>Cottioidei</taxon>
        <taxon>Cottales</taxon>
        <taxon>Liparidae</taxon>
        <taxon>Liparis</taxon>
    </lineage>
</organism>
<name>A0A4Z2GG87_9TELE</name>
<feature type="region of interest" description="Disordered" evidence="1">
    <location>
        <begin position="93"/>
        <end position="116"/>
    </location>
</feature>
<accession>A0A4Z2GG87</accession>
<keyword evidence="3" id="KW-1185">Reference proteome</keyword>
<proteinExistence type="predicted"/>
<sequence>MLMSSSSASSGTRTGLPGIRVTGSSSESSEMGTRVEPVTNCRRRPLLSSLKASTACQNHRTTLLSLVQCFRRVFVFQSARSIFPSPPMINWRRRRRRRRRRKIERNQLKRSNGHSLDNTHFHGASLFSPDVFFFVVLGDGDIAAVGFEFVLRELPEGIVLHAERVVQDRDLVSGHLYATVPGLRLLQRQLVAEQFQLVDQVSLVARRHVAVSSADSSTHSFLTPHIHLGGL</sequence>
<dbReference type="EMBL" id="SRLO01000571">
    <property type="protein sequence ID" value="TNN51754.1"/>
    <property type="molecule type" value="Genomic_DNA"/>
</dbReference>
<evidence type="ECO:0000256" key="1">
    <source>
        <dbReference type="SAM" id="MobiDB-lite"/>
    </source>
</evidence>
<evidence type="ECO:0000313" key="2">
    <source>
        <dbReference type="EMBL" id="TNN51754.1"/>
    </source>
</evidence>
<feature type="region of interest" description="Disordered" evidence="1">
    <location>
        <begin position="1"/>
        <end position="36"/>
    </location>
</feature>
<reference evidence="2 3" key="1">
    <citation type="submission" date="2019-03" db="EMBL/GenBank/DDBJ databases">
        <title>First draft genome of Liparis tanakae, snailfish: a comprehensive survey of snailfish specific genes.</title>
        <authorList>
            <person name="Kim W."/>
            <person name="Song I."/>
            <person name="Jeong J.-H."/>
            <person name="Kim D."/>
            <person name="Kim S."/>
            <person name="Ryu S."/>
            <person name="Song J.Y."/>
            <person name="Lee S.K."/>
        </authorList>
    </citation>
    <scope>NUCLEOTIDE SEQUENCE [LARGE SCALE GENOMIC DNA]</scope>
    <source>
        <tissue evidence="2">Muscle</tissue>
    </source>
</reference>
<feature type="compositionally biased region" description="Low complexity" evidence="1">
    <location>
        <begin position="1"/>
        <end position="10"/>
    </location>
</feature>
<comment type="caution">
    <text evidence="2">The sequence shown here is derived from an EMBL/GenBank/DDBJ whole genome shotgun (WGS) entry which is preliminary data.</text>
</comment>
<dbReference type="Proteomes" id="UP000314294">
    <property type="component" value="Unassembled WGS sequence"/>
</dbReference>